<gene>
    <name evidence="3" type="ORF">LSALG_LOCUS17811</name>
</gene>
<reference evidence="3" key="1">
    <citation type="submission" date="2023-04" db="EMBL/GenBank/DDBJ databases">
        <authorList>
            <person name="Vijverberg K."/>
            <person name="Xiong W."/>
            <person name="Schranz E."/>
        </authorList>
    </citation>
    <scope>NUCLEOTIDE SEQUENCE</scope>
</reference>
<accession>A0AA35YPR2</accession>
<evidence type="ECO:0000256" key="1">
    <source>
        <dbReference type="SAM" id="Coils"/>
    </source>
</evidence>
<keyword evidence="4" id="KW-1185">Reference proteome</keyword>
<dbReference type="Proteomes" id="UP001177003">
    <property type="component" value="Chromosome 3"/>
</dbReference>
<organism evidence="3 4">
    <name type="scientific">Lactuca saligna</name>
    <name type="common">Willowleaf lettuce</name>
    <dbReference type="NCBI Taxonomy" id="75948"/>
    <lineage>
        <taxon>Eukaryota</taxon>
        <taxon>Viridiplantae</taxon>
        <taxon>Streptophyta</taxon>
        <taxon>Embryophyta</taxon>
        <taxon>Tracheophyta</taxon>
        <taxon>Spermatophyta</taxon>
        <taxon>Magnoliopsida</taxon>
        <taxon>eudicotyledons</taxon>
        <taxon>Gunneridae</taxon>
        <taxon>Pentapetalae</taxon>
        <taxon>asterids</taxon>
        <taxon>campanulids</taxon>
        <taxon>Asterales</taxon>
        <taxon>Asteraceae</taxon>
        <taxon>Cichorioideae</taxon>
        <taxon>Cichorieae</taxon>
        <taxon>Lactucinae</taxon>
        <taxon>Lactuca</taxon>
    </lineage>
</organism>
<feature type="compositionally biased region" description="Basic and acidic residues" evidence="2">
    <location>
        <begin position="210"/>
        <end position="220"/>
    </location>
</feature>
<sequence length="220" mass="24607">MSTKMIEACSKSDHNQRMGRGGYTALREKRVEHEKQIKDAEVKLDPGMDAMSLAFGKDNGGFLKGVGTCVTTSRYFNIPITKGSSKEQIVDLKFELQNERLELQKKDEELKSFSTKVKEQDKTLEIVLAHLESQGKMIPNLTSHPNQSPTQVFSVDKNVQSHVTPITNTITEKAHITDKALTNEPVTRVMTKTKKIIVESKSVTTNSHPKTKDTHSPKLS</sequence>
<evidence type="ECO:0000313" key="3">
    <source>
        <dbReference type="EMBL" id="CAI9277905.1"/>
    </source>
</evidence>
<dbReference type="AlphaFoldDB" id="A0AA35YPR2"/>
<keyword evidence="1" id="KW-0175">Coiled coil</keyword>
<feature type="region of interest" description="Disordered" evidence="2">
    <location>
        <begin position="198"/>
        <end position="220"/>
    </location>
</feature>
<feature type="coiled-coil region" evidence="1">
    <location>
        <begin position="89"/>
        <end position="116"/>
    </location>
</feature>
<name>A0AA35YPR2_LACSI</name>
<dbReference type="EMBL" id="OX465079">
    <property type="protein sequence ID" value="CAI9277905.1"/>
    <property type="molecule type" value="Genomic_DNA"/>
</dbReference>
<evidence type="ECO:0000313" key="4">
    <source>
        <dbReference type="Proteomes" id="UP001177003"/>
    </source>
</evidence>
<evidence type="ECO:0000256" key="2">
    <source>
        <dbReference type="SAM" id="MobiDB-lite"/>
    </source>
</evidence>
<protein>
    <submittedName>
        <fullName evidence="3">Uncharacterized protein</fullName>
    </submittedName>
</protein>
<proteinExistence type="predicted"/>